<dbReference type="Gene3D" id="1.20.1070.10">
    <property type="entry name" value="Rhodopsin 7-helix transmembrane proteins"/>
    <property type="match status" value="1"/>
</dbReference>
<keyword evidence="2 8" id="KW-0812">Transmembrane</keyword>
<dbReference type="PROSITE" id="PS50262">
    <property type="entry name" value="G_PROTEIN_RECEP_F1_2"/>
    <property type="match status" value="1"/>
</dbReference>
<dbReference type="PROSITE" id="PS00237">
    <property type="entry name" value="G_PROTEIN_RECEP_F1_1"/>
    <property type="match status" value="1"/>
</dbReference>
<sequence>MLNVLGVLGIVGNSINIAVLSQHRFRESTNIILISLSTSDLLFSMFLPVTRLKCLVSYIDPALAVTVDTYVTVYFFMPKFVCLGTSFWYVGLIGIERFFAVIFPFHVAKIFTRRRVTCLTVSIFCFSFAIISPTFFTLRCVWVFDSAFNRTVAIVDYTEFYLANQEFLDFYMWVGLNNLFCTLSFIVVCTCCFAIIVKLMRAAVKRELMTSRSGGYDVKVVKMLVTVCGIFVIVGIPTITMYSYFKPNFIFVSPVHKLMSDIGDILFLANASSNFLVYVTMSSKFAKTYKTLFGCGQ</sequence>
<protein>
    <recommendedName>
        <fullName evidence="10">G-protein coupled receptors family 1 profile domain-containing protein</fullName>
    </recommendedName>
</protein>
<dbReference type="AlphaFoldDB" id="A0AAV2HBK8"/>
<reference evidence="11 12" key="1">
    <citation type="submission" date="2024-04" db="EMBL/GenBank/DDBJ databases">
        <authorList>
            <consortium name="Genoscope - CEA"/>
            <person name="William W."/>
        </authorList>
    </citation>
    <scope>NUCLEOTIDE SEQUENCE [LARGE SCALE GENOMIC DNA]</scope>
</reference>
<evidence type="ECO:0000313" key="11">
    <source>
        <dbReference type="EMBL" id="CAL1531187.1"/>
    </source>
</evidence>
<evidence type="ECO:0000313" key="12">
    <source>
        <dbReference type="Proteomes" id="UP001497497"/>
    </source>
</evidence>
<dbReference type="Proteomes" id="UP001497497">
    <property type="component" value="Unassembled WGS sequence"/>
</dbReference>
<dbReference type="InterPro" id="IPR000276">
    <property type="entry name" value="GPCR_Rhodpsn"/>
</dbReference>
<name>A0AAV2HBK8_LYMST</name>
<evidence type="ECO:0000256" key="6">
    <source>
        <dbReference type="ARBA" id="ARBA00023170"/>
    </source>
</evidence>
<evidence type="ECO:0000256" key="7">
    <source>
        <dbReference type="ARBA" id="ARBA00023224"/>
    </source>
</evidence>
<evidence type="ECO:0000256" key="2">
    <source>
        <dbReference type="ARBA" id="ARBA00022692"/>
    </source>
</evidence>
<evidence type="ECO:0000256" key="1">
    <source>
        <dbReference type="ARBA" id="ARBA00004141"/>
    </source>
</evidence>
<dbReference type="Pfam" id="PF00001">
    <property type="entry name" value="7tm_1"/>
    <property type="match status" value="1"/>
</dbReference>
<evidence type="ECO:0000256" key="8">
    <source>
        <dbReference type="RuleBase" id="RU000688"/>
    </source>
</evidence>
<evidence type="ECO:0000256" key="9">
    <source>
        <dbReference type="SAM" id="Phobius"/>
    </source>
</evidence>
<dbReference type="PRINTS" id="PR00237">
    <property type="entry name" value="GPCRRHODOPSN"/>
</dbReference>
<feature type="transmembrane region" description="Helical" evidence="9">
    <location>
        <begin position="220"/>
        <end position="245"/>
    </location>
</feature>
<evidence type="ECO:0000256" key="4">
    <source>
        <dbReference type="ARBA" id="ARBA00023040"/>
    </source>
</evidence>
<feature type="domain" description="G-protein coupled receptors family 1 profile" evidence="10">
    <location>
        <begin position="12"/>
        <end position="278"/>
    </location>
</feature>
<organism evidence="11 12">
    <name type="scientific">Lymnaea stagnalis</name>
    <name type="common">Great pond snail</name>
    <name type="synonym">Helix stagnalis</name>
    <dbReference type="NCBI Taxonomy" id="6523"/>
    <lineage>
        <taxon>Eukaryota</taxon>
        <taxon>Metazoa</taxon>
        <taxon>Spiralia</taxon>
        <taxon>Lophotrochozoa</taxon>
        <taxon>Mollusca</taxon>
        <taxon>Gastropoda</taxon>
        <taxon>Heterobranchia</taxon>
        <taxon>Euthyneura</taxon>
        <taxon>Panpulmonata</taxon>
        <taxon>Hygrophila</taxon>
        <taxon>Lymnaeoidea</taxon>
        <taxon>Lymnaeidae</taxon>
        <taxon>Lymnaea</taxon>
    </lineage>
</organism>
<gene>
    <name evidence="11" type="ORF">GSLYS_00005282001</name>
</gene>
<keyword evidence="4 8" id="KW-0297">G-protein coupled receptor</keyword>
<keyword evidence="7 8" id="KW-0807">Transducer</keyword>
<accession>A0AAV2HBK8</accession>
<dbReference type="GO" id="GO:0004930">
    <property type="term" value="F:G protein-coupled receptor activity"/>
    <property type="evidence" value="ECO:0007669"/>
    <property type="project" value="UniProtKB-KW"/>
</dbReference>
<comment type="similarity">
    <text evidence="8">Belongs to the G-protein coupled receptor 1 family.</text>
</comment>
<keyword evidence="3 9" id="KW-1133">Transmembrane helix</keyword>
<dbReference type="GO" id="GO:0005886">
    <property type="term" value="C:plasma membrane"/>
    <property type="evidence" value="ECO:0007669"/>
    <property type="project" value="TreeGrafter"/>
</dbReference>
<feature type="transmembrane region" description="Helical" evidence="9">
    <location>
        <begin position="170"/>
        <end position="199"/>
    </location>
</feature>
<evidence type="ECO:0000256" key="3">
    <source>
        <dbReference type="ARBA" id="ARBA00022989"/>
    </source>
</evidence>
<proteinExistence type="inferred from homology"/>
<comment type="caution">
    <text evidence="11">The sequence shown here is derived from an EMBL/GenBank/DDBJ whole genome shotgun (WGS) entry which is preliminary data.</text>
</comment>
<feature type="transmembrane region" description="Helical" evidence="9">
    <location>
        <begin position="265"/>
        <end position="281"/>
    </location>
</feature>
<keyword evidence="6 8" id="KW-0675">Receptor</keyword>
<dbReference type="SUPFAM" id="SSF81321">
    <property type="entry name" value="Family A G protein-coupled receptor-like"/>
    <property type="match status" value="1"/>
</dbReference>
<feature type="transmembrane region" description="Helical" evidence="9">
    <location>
        <begin position="87"/>
        <end position="107"/>
    </location>
</feature>
<comment type="subcellular location">
    <subcellularLocation>
        <location evidence="1">Membrane</location>
        <topology evidence="1">Multi-pass membrane protein</topology>
    </subcellularLocation>
</comment>
<feature type="transmembrane region" description="Helical" evidence="9">
    <location>
        <begin position="62"/>
        <end position="81"/>
    </location>
</feature>
<keyword evidence="5 9" id="KW-0472">Membrane</keyword>
<evidence type="ECO:0000259" key="10">
    <source>
        <dbReference type="PROSITE" id="PS50262"/>
    </source>
</evidence>
<feature type="transmembrane region" description="Helical" evidence="9">
    <location>
        <begin position="119"/>
        <end position="144"/>
    </location>
</feature>
<dbReference type="InterPro" id="IPR017452">
    <property type="entry name" value="GPCR_Rhodpsn_7TM"/>
</dbReference>
<evidence type="ECO:0000256" key="5">
    <source>
        <dbReference type="ARBA" id="ARBA00023136"/>
    </source>
</evidence>
<keyword evidence="12" id="KW-1185">Reference proteome</keyword>
<dbReference type="EMBL" id="CAXITT010000082">
    <property type="protein sequence ID" value="CAL1531187.1"/>
    <property type="molecule type" value="Genomic_DNA"/>
</dbReference>
<dbReference type="PANTHER" id="PTHR24243:SF233">
    <property type="entry name" value="THYROTROPIN-RELEASING HORMONE RECEPTOR"/>
    <property type="match status" value="1"/>
</dbReference>
<dbReference type="PANTHER" id="PTHR24243">
    <property type="entry name" value="G-PROTEIN COUPLED RECEPTOR"/>
    <property type="match status" value="1"/>
</dbReference>
<feature type="non-terminal residue" evidence="11">
    <location>
        <position position="297"/>
    </location>
</feature>